<comment type="caution">
    <text evidence="1">The sequence shown here is derived from an EMBL/GenBank/DDBJ whole genome shotgun (WGS) entry which is preliminary data.</text>
</comment>
<evidence type="ECO:0000313" key="1">
    <source>
        <dbReference type="EMBL" id="KAH7653687.1"/>
    </source>
</evidence>
<keyword evidence="2" id="KW-1185">Reference proteome</keyword>
<proteinExistence type="predicted"/>
<accession>A0ACB7U0A4</accession>
<sequence>MERRVIVLAITLLVCMAFTTKSDWVDYSSGIRCCTDIAVEECEPGNPESNAACKDVCHYGGCGKGGQCEHRPLTFGHVCHCNC</sequence>
<dbReference type="EMBL" id="CM037029">
    <property type="protein sequence ID" value="KAH7653687.1"/>
    <property type="molecule type" value="Genomic_DNA"/>
</dbReference>
<evidence type="ECO:0000313" key="2">
    <source>
        <dbReference type="Proteomes" id="UP000827976"/>
    </source>
</evidence>
<organism evidence="1 2">
    <name type="scientific">Dioscorea alata</name>
    <name type="common">Purple yam</name>
    <dbReference type="NCBI Taxonomy" id="55571"/>
    <lineage>
        <taxon>Eukaryota</taxon>
        <taxon>Viridiplantae</taxon>
        <taxon>Streptophyta</taxon>
        <taxon>Embryophyta</taxon>
        <taxon>Tracheophyta</taxon>
        <taxon>Spermatophyta</taxon>
        <taxon>Magnoliopsida</taxon>
        <taxon>Liliopsida</taxon>
        <taxon>Dioscoreales</taxon>
        <taxon>Dioscoreaceae</taxon>
        <taxon>Dioscorea</taxon>
    </lineage>
</organism>
<dbReference type="Proteomes" id="UP000827976">
    <property type="component" value="Chromosome 19"/>
</dbReference>
<name>A0ACB7U0A4_DIOAL</name>
<protein>
    <submittedName>
        <fullName evidence="1">Uncharacterized protein</fullName>
    </submittedName>
</protein>
<gene>
    <name evidence="1" type="ORF">IHE45_19G096100</name>
</gene>
<reference evidence="2" key="1">
    <citation type="journal article" date="2022" name="Nat. Commun.">
        <title>Chromosome evolution and the genetic basis of agronomically important traits in greater yam.</title>
        <authorList>
            <person name="Bredeson J.V."/>
            <person name="Lyons J.B."/>
            <person name="Oniyinde I.O."/>
            <person name="Okereke N.R."/>
            <person name="Kolade O."/>
            <person name="Nnabue I."/>
            <person name="Nwadili C.O."/>
            <person name="Hribova E."/>
            <person name="Parker M."/>
            <person name="Nwogha J."/>
            <person name="Shu S."/>
            <person name="Carlson J."/>
            <person name="Kariba R."/>
            <person name="Muthemba S."/>
            <person name="Knop K."/>
            <person name="Barton G.J."/>
            <person name="Sherwood A.V."/>
            <person name="Lopez-Montes A."/>
            <person name="Asiedu R."/>
            <person name="Jamnadass R."/>
            <person name="Muchugi A."/>
            <person name="Goodstein D."/>
            <person name="Egesi C.N."/>
            <person name="Featherston J."/>
            <person name="Asfaw A."/>
            <person name="Simpson G.G."/>
            <person name="Dolezel J."/>
            <person name="Hendre P.S."/>
            <person name="Van Deynze A."/>
            <person name="Kumar P.L."/>
            <person name="Obidiegwu J.E."/>
            <person name="Bhattacharjee R."/>
            <person name="Rokhsar D.S."/>
        </authorList>
    </citation>
    <scope>NUCLEOTIDE SEQUENCE [LARGE SCALE GENOMIC DNA]</scope>
    <source>
        <strain evidence="2">cv. TDa95/00328</strain>
    </source>
</reference>